<feature type="compositionally biased region" description="Acidic residues" evidence="3">
    <location>
        <begin position="38"/>
        <end position="56"/>
    </location>
</feature>
<dbReference type="InterPro" id="IPR008972">
    <property type="entry name" value="Cupredoxin"/>
</dbReference>
<comment type="caution">
    <text evidence="6">The sequence shown here is derived from an EMBL/GenBank/DDBJ whole genome shotgun (WGS) entry which is preliminary data.</text>
</comment>
<keyword evidence="2" id="KW-0186">Copper</keyword>
<feature type="compositionally biased region" description="Acidic residues" evidence="3">
    <location>
        <begin position="344"/>
        <end position="368"/>
    </location>
</feature>
<keyword evidence="1" id="KW-0479">Metal-binding</keyword>
<dbReference type="InterPro" id="IPR055706">
    <property type="entry name" value="Slg1/2_DUF7282"/>
</dbReference>
<proteinExistence type="predicted"/>
<dbReference type="Pfam" id="PF00127">
    <property type="entry name" value="Copper-bind"/>
    <property type="match status" value="1"/>
</dbReference>
<evidence type="ECO:0000256" key="1">
    <source>
        <dbReference type="ARBA" id="ARBA00022723"/>
    </source>
</evidence>
<evidence type="ECO:0000259" key="5">
    <source>
        <dbReference type="Pfam" id="PF23951"/>
    </source>
</evidence>
<reference evidence="6 7" key="1">
    <citation type="journal article" date="2019" name="Int. J. Syst. Evol. Microbiol.">
        <title>The Global Catalogue of Microorganisms (GCM) 10K type strain sequencing project: providing services to taxonomists for standard genome sequencing and annotation.</title>
        <authorList>
            <consortium name="The Broad Institute Genomics Platform"/>
            <consortium name="The Broad Institute Genome Sequencing Center for Infectious Disease"/>
            <person name="Wu L."/>
            <person name="Ma J."/>
        </authorList>
    </citation>
    <scope>NUCLEOTIDE SEQUENCE [LARGE SCALE GENOMIC DNA]</scope>
    <source>
        <strain evidence="6 7">LMG 29247</strain>
    </source>
</reference>
<dbReference type="EMBL" id="JBHSWV010000211">
    <property type="protein sequence ID" value="MFC6766074.1"/>
    <property type="molecule type" value="Genomic_DNA"/>
</dbReference>
<dbReference type="RefSeq" id="WP_273739066.1">
    <property type="nucleotide sequence ID" value="NZ_JAQIVI010000211.1"/>
</dbReference>
<gene>
    <name evidence="6" type="ORF">ACFQE6_14055</name>
</gene>
<name>A0ABD5SM19_9EURY</name>
<dbReference type="GO" id="GO:0046872">
    <property type="term" value="F:metal ion binding"/>
    <property type="evidence" value="ECO:0007669"/>
    <property type="project" value="UniProtKB-KW"/>
</dbReference>
<evidence type="ECO:0000259" key="4">
    <source>
        <dbReference type="Pfam" id="PF00127"/>
    </source>
</evidence>
<feature type="region of interest" description="Disordered" evidence="3">
    <location>
        <begin position="29"/>
        <end position="63"/>
    </location>
</feature>
<feature type="domain" description="Blue (type 1) copper" evidence="4">
    <location>
        <begin position="225"/>
        <end position="292"/>
    </location>
</feature>
<feature type="domain" description="DUF7282" evidence="5">
    <location>
        <begin position="65"/>
        <end position="177"/>
    </location>
</feature>
<evidence type="ECO:0000313" key="7">
    <source>
        <dbReference type="Proteomes" id="UP001596383"/>
    </source>
</evidence>
<feature type="compositionally biased region" description="Acidic residues" evidence="3">
    <location>
        <begin position="295"/>
        <end position="335"/>
    </location>
</feature>
<feature type="region of interest" description="Disordered" evidence="3">
    <location>
        <begin position="295"/>
        <end position="381"/>
    </location>
</feature>
<accession>A0ABD5SM19</accession>
<evidence type="ECO:0000313" key="6">
    <source>
        <dbReference type="EMBL" id="MFC6766074.1"/>
    </source>
</evidence>
<dbReference type="Pfam" id="PF23951">
    <property type="entry name" value="DUF7282"/>
    <property type="match status" value="1"/>
</dbReference>
<evidence type="ECO:0000256" key="2">
    <source>
        <dbReference type="ARBA" id="ARBA00023008"/>
    </source>
</evidence>
<keyword evidence="7" id="KW-1185">Reference proteome</keyword>
<dbReference type="Proteomes" id="UP001596383">
    <property type="component" value="Unassembled WGS sequence"/>
</dbReference>
<dbReference type="AlphaFoldDB" id="A0ABD5SM19"/>
<protein>
    <submittedName>
        <fullName evidence="6">Plastocyanin/azurin family copper-binding protein</fullName>
    </submittedName>
</protein>
<organism evidence="6 7">
    <name type="scientific">Natrinema soli</name>
    <dbReference type="NCBI Taxonomy" id="1930624"/>
    <lineage>
        <taxon>Archaea</taxon>
        <taxon>Methanobacteriati</taxon>
        <taxon>Methanobacteriota</taxon>
        <taxon>Stenosarchaea group</taxon>
        <taxon>Halobacteria</taxon>
        <taxon>Halobacteriales</taxon>
        <taxon>Natrialbaceae</taxon>
        <taxon>Natrinema</taxon>
    </lineage>
</organism>
<sequence length="399" mass="42566">MHDQRADDTELKVLRRTVLRSTAAGAGLAALGGRAVGDDEGETDEDGDEAADEEEGNGGAEAEFAEVVVDTQVTDGSSVEVESVTLPDGGFVSLVDPVAAHDELPLETMPDLGQVLAVQVQGASGFLEAGTHDDIVIEFEEPLEGERLYQVWAHQDTTGDETLSFIESAGEEDGRYPEPRPAAEGFQEADEILLEGRIEGWTGVEPNVISGQTNPTLVFVEGETYQITWENADGAGHNIEIRDEGDEVVDDYSTDVMAEEGETQTLEFEATSEMAQYVCNPHEDTMVGDIEIESEEDAAENGEDGVDDGDEAENGGDDEGTADEEAEEEAEEGDPGEVQAGDEGNGEEDAAENGEDGADDGEEAENGGEDIHPTQEPPIVMGDVYLHQLREGIELSDEE</sequence>
<dbReference type="SUPFAM" id="SSF49503">
    <property type="entry name" value="Cupredoxins"/>
    <property type="match status" value="1"/>
</dbReference>
<dbReference type="InterPro" id="IPR000923">
    <property type="entry name" value="BlueCu_1"/>
</dbReference>
<evidence type="ECO:0000256" key="3">
    <source>
        <dbReference type="SAM" id="MobiDB-lite"/>
    </source>
</evidence>
<dbReference type="Gene3D" id="2.60.40.420">
    <property type="entry name" value="Cupredoxins - blue copper proteins"/>
    <property type="match status" value="1"/>
</dbReference>